<dbReference type="InterPro" id="IPR050883">
    <property type="entry name" value="PNGase"/>
</dbReference>
<evidence type="ECO:0000256" key="3">
    <source>
        <dbReference type="ARBA" id="ARBA00022833"/>
    </source>
</evidence>
<dbReference type="Pfam" id="PF01419">
    <property type="entry name" value="Jacalin"/>
    <property type="match status" value="1"/>
</dbReference>
<dbReference type="PROSITE" id="PS51379">
    <property type="entry name" value="4FE4S_FER_2"/>
    <property type="match status" value="1"/>
</dbReference>
<dbReference type="GO" id="GO:0046872">
    <property type="term" value="F:metal ion binding"/>
    <property type="evidence" value="ECO:0007669"/>
    <property type="project" value="UniProtKB-KW"/>
</dbReference>
<protein>
    <recommendedName>
        <fullName evidence="5">4Fe-4S ferredoxin-type domain-containing protein</fullName>
    </recommendedName>
</protein>
<dbReference type="Gene3D" id="2.20.25.10">
    <property type="match status" value="1"/>
</dbReference>
<feature type="domain" description="4Fe-4S ferredoxin-type" evidence="5">
    <location>
        <begin position="135"/>
        <end position="165"/>
    </location>
</feature>
<proteinExistence type="inferred from homology"/>
<name>A0A024GIG6_9STRA</name>
<dbReference type="SUPFAM" id="SSF54001">
    <property type="entry name" value="Cysteine proteinases"/>
    <property type="match status" value="1"/>
</dbReference>
<dbReference type="SMART" id="SM00460">
    <property type="entry name" value="TGc"/>
    <property type="match status" value="1"/>
</dbReference>
<evidence type="ECO:0000256" key="2">
    <source>
        <dbReference type="ARBA" id="ARBA00022723"/>
    </source>
</evidence>
<dbReference type="InterPro" id="IPR017896">
    <property type="entry name" value="4Fe4S_Fe-S-bd"/>
</dbReference>
<dbReference type="InterPro" id="IPR001229">
    <property type="entry name" value="Jacalin-like_lectin_dom"/>
</dbReference>
<organism evidence="6 7">
    <name type="scientific">Albugo candida</name>
    <dbReference type="NCBI Taxonomy" id="65357"/>
    <lineage>
        <taxon>Eukaryota</taxon>
        <taxon>Sar</taxon>
        <taxon>Stramenopiles</taxon>
        <taxon>Oomycota</taxon>
        <taxon>Peronosporomycetes</taxon>
        <taxon>Albuginales</taxon>
        <taxon>Albuginaceae</taxon>
        <taxon>Albugo</taxon>
    </lineage>
</organism>
<dbReference type="InterPro" id="IPR036404">
    <property type="entry name" value="Jacalin-like_lectin_dom_sf"/>
</dbReference>
<dbReference type="GO" id="GO:0005829">
    <property type="term" value="C:cytosol"/>
    <property type="evidence" value="ECO:0007669"/>
    <property type="project" value="TreeGrafter"/>
</dbReference>
<dbReference type="Gene3D" id="3.10.620.30">
    <property type="match status" value="1"/>
</dbReference>
<dbReference type="CDD" id="cd09212">
    <property type="entry name" value="PUB"/>
    <property type="match status" value="1"/>
</dbReference>
<dbReference type="SUPFAM" id="SSF51101">
    <property type="entry name" value="Mannose-binding lectins"/>
    <property type="match status" value="1"/>
</dbReference>
<dbReference type="OrthoDB" id="409136at2759"/>
<keyword evidence="2" id="KW-0479">Metal-binding</keyword>
<evidence type="ECO:0000256" key="4">
    <source>
        <dbReference type="SAM" id="MobiDB-lite"/>
    </source>
</evidence>
<feature type="region of interest" description="Disordered" evidence="4">
    <location>
        <begin position="625"/>
        <end position="646"/>
    </location>
</feature>
<evidence type="ECO:0000313" key="7">
    <source>
        <dbReference type="Proteomes" id="UP000053237"/>
    </source>
</evidence>
<keyword evidence="3" id="KW-0862">Zinc</keyword>
<dbReference type="Gene3D" id="2.100.10.30">
    <property type="entry name" value="Jacalin-like lectin domain"/>
    <property type="match status" value="1"/>
</dbReference>
<dbReference type="Pfam" id="PF09409">
    <property type="entry name" value="PUB"/>
    <property type="match status" value="1"/>
</dbReference>
<dbReference type="InParanoid" id="A0A024GIG6"/>
<dbReference type="AlphaFoldDB" id="A0A024GIG6"/>
<dbReference type="GO" id="GO:0005634">
    <property type="term" value="C:nucleus"/>
    <property type="evidence" value="ECO:0007669"/>
    <property type="project" value="TreeGrafter"/>
</dbReference>
<dbReference type="Pfam" id="PF01841">
    <property type="entry name" value="Transglut_core"/>
    <property type="match status" value="1"/>
</dbReference>
<evidence type="ECO:0000313" key="6">
    <source>
        <dbReference type="EMBL" id="CCI46133.1"/>
    </source>
</evidence>
<dbReference type="STRING" id="65357.A0A024GIG6"/>
<comment type="caution">
    <text evidence="6">The sequence shown here is derived from an EMBL/GenBank/DDBJ whole genome shotgun (WGS) entry which is preliminary data.</text>
</comment>
<dbReference type="GO" id="GO:0000224">
    <property type="term" value="F:peptide-N4-(N-acetyl-beta-glucosaminyl)asparagine amidase activity"/>
    <property type="evidence" value="ECO:0007669"/>
    <property type="project" value="TreeGrafter"/>
</dbReference>
<dbReference type="InterPro" id="IPR018997">
    <property type="entry name" value="PUB_domain"/>
</dbReference>
<dbReference type="PANTHER" id="PTHR12143">
    <property type="entry name" value="PEPTIDE N-GLYCANASE PNGASE -RELATED"/>
    <property type="match status" value="1"/>
</dbReference>
<dbReference type="PANTHER" id="PTHR12143:SF19">
    <property type="entry name" value="PEPTIDE-N(4)-(N-ACETYL-BETA-GLUCOSAMINYL)ASPARAGINE AMIDASE"/>
    <property type="match status" value="1"/>
</dbReference>
<dbReference type="Gene3D" id="1.20.58.2190">
    <property type="match status" value="1"/>
</dbReference>
<dbReference type="SUPFAM" id="SSF143503">
    <property type="entry name" value="PUG domain-like"/>
    <property type="match status" value="1"/>
</dbReference>
<accession>A0A024GIG6</accession>
<dbReference type="InterPro" id="IPR036339">
    <property type="entry name" value="PUB-like_dom_sf"/>
</dbReference>
<dbReference type="EMBL" id="CAIX01000117">
    <property type="protein sequence ID" value="CCI46133.1"/>
    <property type="molecule type" value="Genomic_DNA"/>
</dbReference>
<evidence type="ECO:0000259" key="5">
    <source>
        <dbReference type="PROSITE" id="PS51379"/>
    </source>
</evidence>
<dbReference type="InterPro" id="IPR002931">
    <property type="entry name" value="Transglutaminase-like"/>
</dbReference>
<evidence type="ECO:0000256" key="1">
    <source>
        <dbReference type="ARBA" id="ARBA00009390"/>
    </source>
</evidence>
<dbReference type="Proteomes" id="UP000053237">
    <property type="component" value="Unassembled WGS sequence"/>
</dbReference>
<reference evidence="6 7" key="1">
    <citation type="submission" date="2012-05" db="EMBL/GenBank/DDBJ databases">
        <title>Recombination and specialization in a pathogen metapopulation.</title>
        <authorList>
            <person name="Gardiner A."/>
            <person name="Kemen E."/>
            <person name="Schultz-Larsen T."/>
            <person name="MacLean D."/>
            <person name="Van Oosterhout C."/>
            <person name="Jones J.D.G."/>
        </authorList>
    </citation>
    <scope>NUCLEOTIDE SEQUENCE [LARGE SCALE GENOMIC DNA]</scope>
    <source>
        <strain evidence="6 7">Ac Nc2</strain>
    </source>
</reference>
<keyword evidence="7" id="KW-1185">Reference proteome</keyword>
<dbReference type="InterPro" id="IPR038765">
    <property type="entry name" value="Papain-like_cys_pep_sf"/>
</dbReference>
<comment type="similarity">
    <text evidence="1">Belongs to the transglutaminase-like superfamily. PNGase family.</text>
</comment>
<dbReference type="GO" id="GO:0006516">
    <property type="term" value="P:glycoprotein catabolic process"/>
    <property type="evidence" value="ECO:0007669"/>
    <property type="project" value="TreeGrafter"/>
</dbReference>
<sequence length="1264" mass="142974">MNGRILCIYRQIAYQFDAPLDEDVNGNHQISIELVQNLIFSLFSLPPENQIFVSLNDFCVIGSFHENMKLFAAENAISINAPLLSFGNIAQPELRLLLLDETASSSDPICSDYANICTRCVFGDVSVLQPVYRSMKITSDSQSICVMCRACAQSCTTASKLLDPLEWHHMIAKNSHPSFISSVITVSGDSDVTAPESYLKLPWDLNIMGSGPSVFLCVQRDKRRALTSIDLVEISNCQIQLTSEVVLLCRNNDAFGITDLRVLYGKDAEIPKGYIRSSTSMMSDNFDVYLCYQLAPLSGFVCNNEHSDIGECLFSSRFSTTRSLLDFDVSQWLIFLSIRAARLKSDREMMQIRYKEKEPEMLSRLHAGLGRVLQYEDPSMQQAARMHIPIERLKRDAALAVSDSNSSMDEALVRQFLHWFKAEFFTWTNQPKCSSCGNEKTRYLRTEGPQSDDEIQGNASRVEIYECDVCHGLTRFPRYNNPVKLLSTRTGRCGEWANCFTLCCRAMGFDARYVLDVTDHVWTEVYSTAQYRWLHCDSCEDQLDAPLTYEVGWGKNLSYIFAFSKDQVVDVARRYTKDWESVLSRRVDVPEEWLEQVLERLNVEKQSRLSACRIATLKERHVSEQRELHEERKKPSGNVQGRVSGSAEWKRVREEDGLKSTFVDHGCVKLISRLDSIKTVSVQHVAKELCQVMTIGCKNPDCVNPYCFHLRKQNSDFASYDATDMLVRNLQSISAVSGVVSAAGISSLLCSEKSDIRSVILRHSPSLYLPMQDELVPPKCMLVDISGKENHVENIDRCPMRKPFRLYSLADSDSDSERNCSLAMVPGKKLQIALSGTQIESSQSIGLSFLLRFEQLLLGDTENASVFTISFQQGENVIALADFVIVKSSERAVAVNMRMKSEWCSAKQVLHFHEAIAVGLSFSKNGMILCQNGESVATIPAFPQCFSVLSLTLCATGKQTIILLTHLAIFTSPTFEEKLLSLSAELYRRFIPWKSLKAISVNGARAKLCQDPIASVQSSCRIARVRLWGETFFNGIEFVYERDQTETSTDPAPIYGTFFGNSIASALREIPTVEVTLMPFEFITEMSGHKGAWLDSITLRTNFKRTFMCGGSGGDFFKISSPSFMEEIRSIEFAVGDHLNDPIAFFGPVKAPEHAMARELDDLCRSLTDASKRALTLTAMQRYVENLCGNPTEPKYQRIRAGNPYFVESFGHLNSLQLKLKLRWCGFYEEESDGQVYYHWKEGKEERWMLYFRVYLLELRNRCE</sequence>
<gene>
    <name evidence="6" type="ORF">BN9_070620</name>
</gene>
<feature type="compositionally biased region" description="Basic and acidic residues" evidence="4">
    <location>
        <begin position="625"/>
        <end position="634"/>
    </location>
</feature>